<keyword evidence="5" id="KW-1185">Reference proteome</keyword>
<reference evidence="4" key="1">
    <citation type="journal article" date="2024" name="BMC Genomics">
        <title>Functional annotation of a divergent genome using sequence and structure-based similarity.</title>
        <authorList>
            <person name="Svedberg D."/>
            <person name="Winiger R.R."/>
            <person name="Berg A."/>
            <person name="Sharma H."/>
            <person name="Tellgren-Roth C."/>
            <person name="Debrunner-Vossbrinck B.A."/>
            <person name="Vossbrinck C.R."/>
            <person name="Barandun J."/>
        </authorList>
    </citation>
    <scope>NUCLEOTIDE SEQUENCE</scope>
    <source>
        <strain evidence="4">Illinois isolate</strain>
    </source>
</reference>
<dbReference type="InterPro" id="IPR003737">
    <property type="entry name" value="GlcNAc_PI_deacetylase-related"/>
</dbReference>
<keyword evidence="3" id="KW-0732">Signal</keyword>
<dbReference type="EC" id="3.5.1.89" evidence="2"/>
<evidence type="ECO:0000313" key="4">
    <source>
        <dbReference type="EMBL" id="WUR03092.1"/>
    </source>
</evidence>
<dbReference type="GO" id="GO:0005783">
    <property type="term" value="C:endoplasmic reticulum"/>
    <property type="evidence" value="ECO:0007669"/>
    <property type="project" value="TreeGrafter"/>
</dbReference>
<protein>
    <recommendedName>
        <fullName evidence="2">N-acetylglucosaminylphosphatidylinositol deacetylase</fullName>
        <ecNumber evidence="2">3.5.1.89</ecNumber>
    </recommendedName>
</protein>
<dbReference type="RefSeq" id="XP_065329237.1">
    <property type="nucleotide sequence ID" value="XM_065473165.1"/>
</dbReference>
<evidence type="ECO:0000256" key="1">
    <source>
        <dbReference type="ARBA" id="ARBA00006066"/>
    </source>
</evidence>
<dbReference type="SUPFAM" id="SSF102588">
    <property type="entry name" value="LmbE-like"/>
    <property type="match status" value="1"/>
</dbReference>
<gene>
    <name evidence="4" type="ORF">VNE69_03303</name>
</gene>
<dbReference type="Gene3D" id="3.40.50.10320">
    <property type="entry name" value="LmbE-like"/>
    <property type="match status" value="1"/>
</dbReference>
<dbReference type="Pfam" id="PF02585">
    <property type="entry name" value="PIG-L"/>
    <property type="match status" value="1"/>
</dbReference>
<dbReference type="Proteomes" id="UP001334084">
    <property type="component" value="Chromosome 3"/>
</dbReference>
<comment type="similarity">
    <text evidence="1">Belongs to the PIGL family.</text>
</comment>
<accession>A0AAX4JB28</accession>
<dbReference type="GO" id="GO:0000225">
    <property type="term" value="F:N-acetylglucosaminylphosphatidylinositol deacetylase activity"/>
    <property type="evidence" value="ECO:0007669"/>
    <property type="project" value="UniProtKB-EC"/>
</dbReference>
<evidence type="ECO:0000313" key="5">
    <source>
        <dbReference type="Proteomes" id="UP001334084"/>
    </source>
</evidence>
<name>A0AAX4JB28_9MICR</name>
<dbReference type="EMBL" id="CP142728">
    <property type="protein sequence ID" value="WUR03092.1"/>
    <property type="molecule type" value="Genomic_DNA"/>
</dbReference>
<dbReference type="PANTHER" id="PTHR12993:SF11">
    <property type="entry name" value="N-ACETYLGLUCOSAMINYL-PHOSPHATIDYLINOSITOL DE-N-ACETYLASE"/>
    <property type="match status" value="1"/>
</dbReference>
<evidence type="ECO:0000256" key="2">
    <source>
        <dbReference type="ARBA" id="ARBA00012176"/>
    </source>
</evidence>
<feature type="signal peptide" evidence="3">
    <location>
        <begin position="1"/>
        <end position="17"/>
    </location>
</feature>
<dbReference type="KEGG" id="vnx:VNE69_03303"/>
<dbReference type="PANTHER" id="PTHR12993">
    <property type="entry name" value="N-ACETYLGLUCOSAMINYL-PHOSPHATIDYLINOSITOL DE-N-ACETYLASE-RELATED"/>
    <property type="match status" value="1"/>
</dbReference>
<sequence length="216" mass="26134">MIIFLSVFFVFFTLRNYKRFLFSHVPANKNYCLLIAHPDDESMFFAPTLLNLKSKIHILCLSKGDTLFKWDYTRENELKSLCLDYNWDLTMYNLFDNEDWDIQVITNVLTYNCLINPFYILITFDQCGVSGHKNHKSCYEAAKKFSQEFPIETMYLKSQNIFQKYFCNYLLGEREFILGFKDYFSVMKMMTYHRSQLLWFRYLYLIFSSYTSYNSY</sequence>
<feature type="chain" id="PRO_5043735672" description="N-acetylglucosaminylphosphatidylinositol deacetylase" evidence="3">
    <location>
        <begin position="18"/>
        <end position="216"/>
    </location>
</feature>
<organism evidence="4 5">
    <name type="scientific">Vairimorpha necatrix</name>
    <dbReference type="NCBI Taxonomy" id="6039"/>
    <lineage>
        <taxon>Eukaryota</taxon>
        <taxon>Fungi</taxon>
        <taxon>Fungi incertae sedis</taxon>
        <taxon>Microsporidia</taxon>
        <taxon>Nosematidae</taxon>
        <taxon>Vairimorpha</taxon>
    </lineage>
</organism>
<dbReference type="AlphaFoldDB" id="A0AAX4JB28"/>
<dbReference type="GeneID" id="90540899"/>
<dbReference type="InterPro" id="IPR024078">
    <property type="entry name" value="LmbE-like_dom_sf"/>
</dbReference>
<proteinExistence type="inferred from homology"/>
<evidence type="ECO:0000256" key="3">
    <source>
        <dbReference type="SAM" id="SignalP"/>
    </source>
</evidence>